<dbReference type="CDD" id="cd00091">
    <property type="entry name" value="NUC"/>
    <property type="match status" value="1"/>
</dbReference>
<dbReference type="GO" id="GO:0016787">
    <property type="term" value="F:hydrolase activity"/>
    <property type="evidence" value="ECO:0007669"/>
    <property type="project" value="InterPro"/>
</dbReference>
<dbReference type="AlphaFoldDB" id="A0A2T1C1S5"/>
<dbReference type="InterPro" id="IPR040255">
    <property type="entry name" value="Non-specific_endonuclease"/>
</dbReference>
<feature type="binding site" evidence="2">
    <location>
        <position position="151"/>
    </location>
    <ligand>
        <name>Mg(2+)</name>
        <dbReference type="ChEBI" id="CHEBI:18420"/>
        <note>catalytic</note>
    </ligand>
</feature>
<evidence type="ECO:0000313" key="7">
    <source>
        <dbReference type="Proteomes" id="UP000238762"/>
    </source>
</evidence>
<keyword evidence="3" id="KW-0812">Transmembrane</keyword>
<evidence type="ECO:0000256" key="2">
    <source>
        <dbReference type="PIRSR" id="PIRSR640255-2"/>
    </source>
</evidence>
<evidence type="ECO:0000256" key="1">
    <source>
        <dbReference type="PIRSR" id="PIRSR640255-1"/>
    </source>
</evidence>
<feature type="domain" description="ENPP1-3/EXOG-like endonuclease/phosphodiesterase" evidence="4">
    <location>
        <begin position="58"/>
        <end position="259"/>
    </location>
</feature>
<proteinExistence type="predicted"/>
<dbReference type="SMART" id="SM00892">
    <property type="entry name" value="Endonuclease_NS"/>
    <property type="match status" value="1"/>
</dbReference>
<gene>
    <name evidence="6" type="ORF">C7B64_14460</name>
</gene>
<dbReference type="OrthoDB" id="9811262at2"/>
<dbReference type="InterPro" id="IPR020821">
    <property type="entry name" value="ENPP1-3/EXOG-like_nuc-like"/>
</dbReference>
<dbReference type="Proteomes" id="UP000238762">
    <property type="component" value="Unassembled WGS sequence"/>
</dbReference>
<protein>
    <submittedName>
        <fullName evidence="6">Nuclease</fullName>
    </submittedName>
</protein>
<dbReference type="SMART" id="SM00477">
    <property type="entry name" value="NUC"/>
    <property type="match status" value="1"/>
</dbReference>
<reference evidence="6 7" key="2">
    <citation type="submission" date="2018-03" db="EMBL/GenBank/DDBJ databases">
        <title>The ancient ancestry and fast evolution of plastids.</title>
        <authorList>
            <person name="Moore K.R."/>
            <person name="Magnabosco C."/>
            <person name="Momper L."/>
            <person name="Gold D.A."/>
            <person name="Bosak T."/>
            <person name="Fournier G.P."/>
        </authorList>
    </citation>
    <scope>NUCLEOTIDE SEQUENCE [LARGE SCALE GENOMIC DNA]</scope>
    <source>
        <strain evidence="6 7">CCAP 1448/3</strain>
    </source>
</reference>
<organism evidence="6 7">
    <name type="scientific">Merismopedia glauca CCAP 1448/3</name>
    <dbReference type="NCBI Taxonomy" id="1296344"/>
    <lineage>
        <taxon>Bacteria</taxon>
        <taxon>Bacillati</taxon>
        <taxon>Cyanobacteriota</taxon>
        <taxon>Cyanophyceae</taxon>
        <taxon>Synechococcales</taxon>
        <taxon>Merismopediaceae</taxon>
        <taxon>Merismopedia</taxon>
    </lineage>
</organism>
<evidence type="ECO:0000259" key="5">
    <source>
        <dbReference type="SMART" id="SM00892"/>
    </source>
</evidence>
<dbReference type="EMBL" id="PVWJ01000070">
    <property type="protein sequence ID" value="PSB02192.1"/>
    <property type="molecule type" value="Genomic_DNA"/>
</dbReference>
<keyword evidence="7" id="KW-1185">Reference proteome</keyword>
<name>A0A2T1C1S5_9CYAN</name>
<keyword evidence="3" id="KW-0472">Membrane</keyword>
<reference evidence="6 7" key="1">
    <citation type="submission" date="2018-02" db="EMBL/GenBank/DDBJ databases">
        <authorList>
            <person name="Cohen D.B."/>
            <person name="Kent A.D."/>
        </authorList>
    </citation>
    <scope>NUCLEOTIDE SEQUENCE [LARGE SCALE GENOMIC DNA]</scope>
    <source>
        <strain evidence="6 7">CCAP 1448/3</strain>
    </source>
</reference>
<evidence type="ECO:0000256" key="3">
    <source>
        <dbReference type="SAM" id="Phobius"/>
    </source>
</evidence>
<keyword evidence="3" id="KW-1133">Transmembrane helix</keyword>
<dbReference type="PROSITE" id="PS51257">
    <property type="entry name" value="PROKAR_LIPOPROTEIN"/>
    <property type="match status" value="1"/>
</dbReference>
<feature type="active site" description="Proton acceptor" evidence="1">
    <location>
        <position position="120"/>
    </location>
</feature>
<keyword evidence="2" id="KW-0479">Metal-binding</keyword>
<dbReference type="Pfam" id="PF01223">
    <property type="entry name" value="Endonuclease_NS"/>
    <property type="match status" value="1"/>
</dbReference>
<sequence length="268" mass="30221">MFNRQKLGIYLIAIALIFTSGCTFLQNRNFTPISSVHLLLGNPSQANNNDSNNYLIIKPQYVLSYDKERGIPNWVSWQLNSRWLGDVPRSNNFRPDDSLPPEWDRVTPTDYIRSGYDKGHMIPSGDRTNNPEDNSATFLMTNIIPQAADNNQGYWADLEEYCRELVKGGQELYIIAGSYGNQGEIAKGKVSIPARIYKIVVINTPGKGIDGISESTKIIAIDTLNVNGDRQANWRQFITTVDALEQKTGYDFLSNVKPNIQQVIESKR</sequence>
<dbReference type="PANTHER" id="PTHR13966">
    <property type="entry name" value="ENDONUCLEASE RELATED"/>
    <property type="match status" value="1"/>
</dbReference>
<feature type="transmembrane region" description="Helical" evidence="3">
    <location>
        <begin position="7"/>
        <end position="26"/>
    </location>
</feature>
<dbReference type="SUPFAM" id="SSF54060">
    <property type="entry name" value="His-Me finger endonucleases"/>
    <property type="match status" value="1"/>
</dbReference>
<accession>A0A2T1C1S5</accession>
<dbReference type="InterPro" id="IPR044929">
    <property type="entry name" value="DNA/RNA_non-sp_Endonuclease_sf"/>
</dbReference>
<dbReference type="GO" id="GO:0046872">
    <property type="term" value="F:metal ion binding"/>
    <property type="evidence" value="ECO:0007669"/>
    <property type="project" value="UniProtKB-KW"/>
</dbReference>
<dbReference type="GO" id="GO:0004519">
    <property type="term" value="F:endonuclease activity"/>
    <property type="evidence" value="ECO:0007669"/>
    <property type="project" value="TreeGrafter"/>
</dbReference>
<comment type="caution">
    <text evidence="6">The sequence shown here is derived from an EMBL/GenBank/DDBJ whole genome shotgun (WGS) entry which is preliminary data.</text>
</comment>
<dbReference type="GO" id="GO:0003676">
    <property type="term" value="F:nucleic acid binding"/>
    <property type="evidence" value="ECO:0007669"/>
    <property type="project" value="InterPro"/>
</dbReference>
<dbReference type="InterPro" id="IPR001604">
    <property type="entry name" value="Endo_G_ENPP1-like_dom"/>
</dbReference>
<evidence type="ECO:0000313" key="6">
    <source>
        <dbReference type="EMBL" id="PSB02192.1"/>
    </source>
</evidence>
<dbReference type="Gene3D" id="3.40.570.10">
    <property type="entry name" value="Extracellular Endonuclease, subunit A"/>
    <property type="match status" value="1"/>
</dbReference>
<evidence type="ECO:0000259" key="4">
    <source>
        <dbReference type="SMART" id="SM00477"/>
    </source>
</evidence>
<dbReference type="InterPro" id="IPR044925">
    <property type="entry name" value="His-Me_finger_sf"/>
</dbReference>
<dbReference type="RefSeq" id="WP_106289381.1">
    <property type="nucleotide sequence ID" value="NZ_CAWNTC010000092.1"/>
</dbReference>
<feature type="domain" description="DNA/RNA non-specific endonuclease/pyrophosphatase/phosphodiesterase" evidence="5">
    <location>
        <begin position="57"/>
        <end position="259"/>
    </location>
</feature>
<dbReference type="PANTHER" id="PTHR13966:SF5">
    <property type="entry name" value="ENDONUCLEASE G, MITOCHONDRIAL"/>
    <property type="match status" value="1"/>
</dbReference>